<evidence type="ECO:0000313" key="2">
    <source>
        <dbReference type="Proteomes" id="UP000001067"/>
    </source>
</evidence>
<accession>E3RTL4</accession>
<protein>
    <submittedName>
        <fullName evidence="1">Uncharacterized protein</fullName>
    </submittedName>
</protein>
<dbReference type="EMBL" id="GL535013">
    <property type="protein sequence ID" value="EFQ90935.1"/>
    <property type="molecule type" value="Genomic_DNA"/>
</dbReference>
<name>E3RTL4_PYRTT</name>
<proteinExistence type="predicted"/>
<dbReference type="Proteomes" id="UP000001067">
    <property type="component" value="Unassembled WGS sequence"/>
</dbReference>
<keyword evidence="2" id="KW-1185">Reference proteome</keyword>
<evidence type="ECO:0000313" key="1">
    <source>
        <dbReference type="EMBL" id="EFQ90935.1"/>
    </source>
</evidence>
<dbReference type="KEGG" id="pte:PTT_12364"/>
<organism evidence="2">
    <name type="scientific">Pyrenophora teres f. teres (strain 0-1)</name>
    <name type="common">Barley net blotch fungus</name>
    <name type="synonym">Drechslera teres f. teres</name>
    <dbReference type="NCBI Taxonomy" id="861557"/>
    <lineage>
        <taxon>Eukaryota</taxon>
        <taxon>Fungi</taxon>
        <taxon>Dikarya</taxon>
        <taxon>Ascomycota</taxon>
        <taxon>Pezizomycotina</taxon>
        <taxon>Dothideomycetes</taxon>
        <taxon>Pleosporomycetidae</taxon>
        <taxon>Pleosporales</taxon>
        <taxon>Pleosporineae</taxon>
        <taxon>Pleosporaceae</taxon>
        <taxon>Pyrenophora</taxon>
    </lineage>
</organism>
<gene>
    <name evidence="1" type="ORF">PTT_12364</name>
</gene>
<reference evidence="1 2" key="1">
    <citation type="journal article" date="2010" name="Genome Biol.">
        <title>A first genome assembly of the barley fungal pathogen Pyrenophora teres f. teres.</title>
        <authorList>
            <person name="Ellwood S.R."/>
            <person name="Liu Z."/>
            <person name="Syme R.A."/>
            <person name="Lai Z."/>
            <person name="Hane J.K."/>
            <person name="Keiper F."/>
            <person name="Moffat C.S."/>
            <person name="Oliver R.P."/>
            <person name="Friesen T.L."/>
        </authorList>
    </citation>
    <scope>NUCLEOTIDE SEQUENCE [LARGE SCALE GENOMIC DNA]</scope>
    <source>
        <strain evidence="1 2">0-1</strain>
    </source>
</reference>
<sequence length="59" mass="6996">MPDIKEFCGEATDDYERWRRETAVDKCASLPDETYRIAYLKQKISDYLDAFNGTYLTYD</sequence>
<dbReference type="HOGENOM" id="CLU_2961932_0_0_1"/>
<dbReference type="AlphaFoldDB" id="E3RTL4"/>